<proteinExistence type="predicted"/>
<dbReference type="Proteomes" id="UP000638648">
    <property type="component" value="Unassembled WGS sequence"/>
</dbReference>
<accession>A0A927N151</accession>
<feature type="region of interest" description="Disordered" evidence="1">
    <location>
        <begin position="77"/>
        <end position="99"/>
    </location>
</feature>
<name>A0A927N151_9ACTN</name>
<evidence type="ECO:0000313" key="2">
    <source>
        <dbReference type="EMBL" id="MBE1609862.1"/>
    </source>
</evidence>
<protein>
    <submittedName>
        <fullName evidence="2">RNA-binding Zn-ribbon protein involved in translation (DUF1610 family)</fullName>
    </submittedName>
</protein>
<gene>
    <name evidence="2" type="ORF">HEB94_006710</name>
</gene>
<evidence type="ECO:0000313" key="3">
    <source>
        <dbReference type="Proteomes" id="UP000638648"/>
    </source>
</evidence>
<organism evidence="2 3">
    <name type="scientific">Actinopolymorpha pittospori</name>
    <dbReference type="NCBI Taxonomy" id="648752"/>
    <lineage>
        <taxon>Bacteria</taxon>
        <taxon>Bacillati</taxon>
        <taxon>Actinomycetota</taxon>
        <taxon>Actinomycetes</taxon>
        <taxon>Propionibacteriales</taxon>
        <taxon>Actinopolymorphaceae</taxon>
        <taxon>Actinopolymorpha</taxon>
    </lineage>
</organism>
<reference evidence="2" key="1">
    <citation type="submission" date="2020-10" db="EMBL/GenBank/DDBJ databases">
        <title>Sequencing the genomes of 1000 actinobacteria strains.</title>
        <authorList>
            <person name="Klenk H.-P."/>
        </authorList>
    </citation>
    <scope>NUCLEOTIDE SEQUENCE</scope>
    <source>
        <strain evidence="2">DSM 45354</strain>
    </source>
</reference>
<dbReference type="AlphaFoldDB" id="A0A927N151"/>
<dbReference type="EMBL" id="JADBEM010000001">
    <property type="protein sequence ID" value="MBE1609862.1"/>
    <property type="molecule type" value="Genomic_DNA"/>
</dbReference>
<sequence>MHCKKCCLRLKRNKDGTVPKHYEEARSRMFVGWRQPVCSGSGSRNFYEDGQNHCRRRRSGFKCPACGKSVKLREDGRIPVHEQAKGHECPASKDNRDSR</sequence>
<keyword evidence="3" id="KW-1185">Reference proteome</keyword>
<evidence type="ECO:0000256" key="1">
    <source>
        <dbReference type="SAM" id="MobiDB-lite"/>
    </source>
</evidence>
<comment type="caution">
    <text evidence="2">The sequence shown here is derived from an EMBL/GenBank/DDBJ whole genome shotgun (WGS) entry which is preliminary data.</text>
</comment>